<dbReference type="Proteomes" id="UP000596660">
    <property type="component" value="Unplaced"/>
</dbReference>
<reference evidence="2" key="1">
    <citation type="journal article" date="2017" name="Nature">
        <title>The genome of Chenopodium quinoa.</title>
        <authorList>
            <person name="Jarvis D.E."/>
            <person name="Ho Y.S."/>
            <person name="Lightfoot D.J."/>
            <person name="Schmoeckel S.M."/>
            <person name="Li B."/>
            <person name="Borm T.J.A."/>
            <person name="Ohyanagi H."/>
            <person name="Mineta K."/>
            <person name="Michell C.T."/>
            <person name="Saber N."/>
            <person name="Kharbatia N.M."/>
            <person name="Rupper R.R."/>
            <person name="Sharp A.R."/>
            <person name="Dally N."/>
            <person name="Boughton B.A."/>
            <person name="Woo Y.H."/>
            <person name="Gao G."/>
            <person name="Schijlen E.G.W.M."/>
            <person name="Guo X."/>
            <person name="Momin A.A."/>
            <person name="Negrao S."/>
            <person name="Al-Babili S."/>
            <person name="Gehring C."/>
            <person name="Roessner U."/>
            <person name="Jung C."/>
            <person name="Murphy K."/>
            <person name="Arold S.T."/>
            <person name="Gojobori T."/>
            <person name="van der Linden C.G."/>
            <person name="van Loo E.N."/>
            <person name="Jellen E.N."/>
            <person name="Maughan P.J."/>
            <person name="Tester M."/>
        </authorList>
    </citation>
    <scope>NUCLEOTIDE SEQUENCE [LARGE SCALE GENOMIC DNA]</scope>
    <source>
        <strain evidence="2">cv. PI 614886</strain>
    </source>
</reference>
<dbReference type="InterPro" id="IPR040773">
    <property type="entry name" value="Rpn6_N"/>
</dbReference>
<dbReference type="Pfam" id="PF18055">
    <property type="entry name" value="RPN6_N"/>
    <property type="match status" value="1"/>
</dbReference>
<sequence length="90" mass="9955">MITHLPAITDSLALALEAKSVEESIAILHRVLEDPSSSPDNLRIKEQAITKLTEFLTQEIKAENLGTLLTQLRPYFTLIPKAKTAKLDGE</sequence>
<accession>A0A803LUA2</accession>
<dbReference type="Gramene" id="AUR62018796-RA">
    <property type="protein sequence ID" value="AUR62018796-RA:cds"/>
    <property type="gene ID" value="AUR62018796"/>
</dbReference>
<keyword evidence="3" id="KW-1185">Reference proteome</keyword>
<protein>
    <recommendedName>
        <fullName evidence="1">26S proteasome regulatory subunit Rpn6 N-terminal domain-containing protein</fullName>
    </recommendedName>
</protein>
<evidence type="ECO:0000259" key="1">
    <source>
        <dbReference type="Pfam" id="PF18055"/>
    </source>
</evidence>
<name>A0A803LUA2_CHEQI</name>
<dbReference type="AlphaFoldDB" id="A0A803LUA2"/>
<organism evidence="2 3">
    <name type="scientific">Chenopodium quinoa</name>
    <name type="common">Quinoa</name>
    <dbReference type="NCBI Taxonomy" id="63459"/>
    <lineage>
        <taxon>Eukaryota</taxon>
        <taxon>Viridiplantae</taxon>
        <taxon>Streptophyta</taxon>
        <taxon>Embryophyta</taxon>
        <taxon>Tracheophyta</taxon>
        <taxon>Spermatophyta</taxon>
        <taxon>Magnoliopsida</taxon>
        <taxon>eudicotyledons</taxon>
        <taxon>Gunneridae</taxon>
        <taxon>Pentapetalae</taxon>
        <taxon>Caryophyllales</taxon>
        <taxon>Chenopodiaceae</taxon>
        <taxon>Chenopodioideae</taxon>
        <taxon>Atripliceae</taxon>
        <taxon>Chenopodium</taxon>
    </lineage>
</organism>
<reference evidence="2" key="2">
    <citation type="submission" date="2021-03" db="UniProtKB">
        <authorList>
            <consortium name="EnsemblPlants"/>
        </authorList>
    </citation>
    <scope>IDENTIFICATION</scope>
</reference>
<dbReference type="EnsemblPlants" id="AUR62018796-RA">
    <property type="protein sequence ID" value="AUR62018796-RA:cds"/>
    <property type="gene ID" value="AUR62018796"/>
</dbReference>
<evidence type="ECO:0000313" key="3">
    <source>
        <dbReference type="Proteomes" id="UP000596660"/>
    </source>
</evidence>
<dbReference type="Gene3D" id="1.25.40.570">
    <property type="match status" value="1"/>
</dbReference>
<dbReference type="SMR" id="A0A803LUA2"/>
<proteinExistence type="predicted"/>
<feature type="domain" description="26S proteasome regulatory subunit Rpn6 N-terminal" evidence="1">
    <location>
        <begin position="15"/>
        <end position="87"/>
    </location>
</feature>
<evidence type="ECO:0000313" key="2">
    <source>
        <dbReference type="EnsemblPlants" id="AUR62018796-RA:cds"/>
    </source>
</evidence>